<proteinExistence type="inferred from homology"/>
<dbReference type="SUPFAM" id="SSF50969">
    <property type="entry name" value="YVTN repeat-like/Quinoprotein amine dehydrogenase"/>
    <property type="match status" value="1"/>
</dbReference>
<keyword evidence="6" id="KW-0812">Transmembrane</keyword>
<evidence type="ECO:0000256" key="4">
    <source>
        <dbReference type="ARBA" id="ARBA00023163"/>
    </source>
</evidence>
<dbReference type="PANTHER" id="PTHR34978:SF3">
    <property type="entry name" value="SLR0241 PROTEIN"/>
    <property type="match status" value="1"/>
</dbReference>
<dbReference type="InterPro" id="IPR052173">
    <property type="entry name" value="Beta-lactam_resp_regulator"/>
</dbReference>
<evidence type="ECO:0000256" key="2">
    <source>
        <dbReference type="ARBA" id="ARBA00023015"/>
    </source>
</evidence>
<dbReference type="InterPro" id="IPR011044">
    <property type="entry name" value="Quino_amine_DH_bsu"/>
</dbReference>
<feature type="region of interest" description="Disordered" evidence="5">
    <location>
        <begin position="513"/>
        <end position="555"/>
    </location>
</feature>
<dbReference type="InterPro" id="IPR036249">
    <property type="entry name" value="Thioredoxin-like_sf"/>
</dbReference>
<dbReference type="SUPFAM" id="SSF49464">
    <property type="entry name" value="Carboxypeptidase regulatory domain-like"/>
    <property type="match status" value="3"/>
</dbReference>
<sequence>MCSIVCTLKEGIMANFTPGELAVMRILWEHGELKPSEVQDRFPEPIKNPALRSYLSILLEKGHISRRKVGKAFYYKAVTRRQNALRSTIREIADAYCQGSAKNLILNLIRSEKLTEAELLELVNSVPVAILLRLSLILAAAWFVHLVFRNGNPRYRITIWRLTAIGIVFVTMASVTSLRFDVPLLPAHQTIPAVEISATSAERVKTTPPINQERRDQGPNRAMPDRQASTGQERGFSNTGPIVPVPKPRRESKPPGQSSSLPQSAFQPTKVPAATSPAEVAKSSWDIIQYSVALWVVGCLALIANWGIGLHQLLRMYRRAKSVSDEVEAQAKRAAESIGYQGTFELRHTDKIASPAIVGLWRPQILLPTDQCERPDEPELRAMLAHELAHCQGNDLRWNHALTLLAAALWFHPLAWRMRLAHVDACDERCDETAAAYLGNSELYGRLLAALTLRVHAWRAASALAMARRSRVRQRIERIQRGTSGSVSRWRLGFVIAAVVMMIIATGTLGISRSQAEPPADSGAASEKPSESPAETKESSSEPEEKPAKKRLQLPIRIIDAESGDPLGDVKVSVRGRIDDERFTSDLRSSDQGEVRVRGPEYENMQSFSFKASKPGYVPVYYYWDDDNKPIELPERLELQLTPGQTIEGQVVDESGNPVAGAKITFTMRATRSTRSSLIFTPGKTETDEDGRWSWASAPADLEGVGIGAQHPDYMRGGIGSPSSWKMTDGEGHFRFENCKPGPSALLVQVGDFSPAAQVININSSLEPVEFTLDPAHVLRGQVVDVNGNPLEDVLVAPEEWQGVRTIEQRMRTDAEGRFVWDSAPPDAVEFSILKQGYMSQRNYIITAGLLDDSEEHVVTLHPELRVSGKVTDASTGKPIEEFAIRYGYQFSNRERIYWSDDAPVLYSGGEYLYLESEPKSAHFLQVVAAGYEPQTSRALSSTEGNVQLDFELQSGEGPSGIVVTSEGKPVADAEVGLGTPERRIFFRNGQFDRNQNQALMTRSDEAGRFRFNPLRDEYFLIVILHEEGFAEVSKEELAKNEEIVLQPWGKLRGKLLEGNTAVGGQEVVLDREPDVAIDWTMNSPVSVYPKPGQNSVPIVYTRFIANIDKSGEFRIPDVPAGDYFIGLAVNNPPSPNACGAGDEIGKAEFEFSVPSMPGDRSDEPLDLGTITATLFETLDVGEAAPDFASENLRGGTLRLSDYEGKLVLLDFWATWCGPCLAEMPTLKRIYERFADDPRFALISLSCDNSIDAPRVYVNENQLAWHQAHVSGTSARAPKDYALRTIPATFLIAPSGRVLAKNLRGEELVDAVAAALEDEELFSHAAGAYEPRFPVVRFKAEASKEDTPIPAVVVLDNIDPTYEKDVPGKDSLRALVREGNELWKYVGLHSSQSVGGVHGVAVDSERRRIYVRENVVDRIVAFDCAGQKLWQVEHVPVGTIAVDPKTGYVWASGGPSLKSGETVVFDDSGNEVATYPFRGIDMAYDPKSDAFWLVGYDIIKLSRDGKVLFREPVNGWCCASVSVDPNNGNVWIAERSHPDVLESSNRLWLRDSNGEVIQRIDLNEDGISVVECDPSTGGALLSGYTSGLRRASVAGEVEELGIVGVTNLAVGTQSGDSWVSTNESLLRIDPSGNVLQSSEFSAESRGAWIVAF</sequence>
<dbReference type="PROSITE" id="PS51352">
    <property type="entry name" value="THIOREDOXIN_2"/>
    <property type="match status" value="1"/>
</dbReference>
<dbReference type="InterPro" id="IPR013766">
    <property type="entry name" value="Thioredoxin_domain"/>
</dbReference>
<protein>
    <submittedName>
        <fullName evidence="9">Thiol-disulfide oxidoreductase ResA</fullName>
    </submittedName>
</protein>
<dbReference type="CDD" id="cd02966">
    <property type="entry name" value="TlpA_like_family"/>
    <property type="match status" value="1"/>
</dbReference>
<keyword evidence="6" id="KW-0472">Membrane</keyword>
<dbReference type="InterPro" id="IPR017937">
    <property type="entry name" value="Thioredoxin_CS"/>
</dbReference>
<organism evidence="8">
    <name type="scientific">Cladocopium goreaui</name>
    <dbReference type="NCBI Taxonomy" id="2562237"/>
    <lineage>
        <taxon>Eukaryota</taxon>
        <taxon>Sar</taxon>
        <taxon>Alveolata</taxon>
        <taxon>Dinophyceae</taxon>
        <taxon>Suessiales</taxon>
        <taxon>Symbiodiniaceae</taxon>
        <taxon>Cladocopium</taxon>
    </lineage>
</organism>
<dbReference type="InterPro" id="IPR036390">
    <property type="entry name" value="WH_DNA-bd_sf"/>
</dbReference>
<dbReference type="Proteomes" id="UP001152797">
    <property type="component" value="Unassembled WGS sequence"/>
</dbReference>
<reference evidence="9 10" key="2">
    <citation type="submission" date="2024-05" db="EMBL/GenBank/DDBJ databases">
        <authorList>
            <person name="Chen Y."/>
            <person name="Shah S."/>
            <person name="Dougan E. K."/>
            <person name="Thang M."/>
            <person name="Chan C."/>
        </authorList>
    </citation>
    <scope>NUCLEOTIDE SEQUENCE [LARGE SCALE GENOMIC DNA]</scope>
</reference>
<dbReference type="OrthoDB" id="2121326at2759"/>
<gene>
    <name evidence="8" type="ORF">C1SCF055_LOCUS637</name>
</gene>
<dbReference type="Gene3D" id="2.60.40.1120">
    <property type="entry name" value="Carboxypeptidase-like, regulatory domain"/>
    <property type="match status" value="2"/>
</dbReference>
<evidence type="ECO:0000259" key="7">
    <source>
        <dbReference type="PROSITE" id="PS51352"/>
    </source>
</evidence>
<dbReference type="EMBL" id="CAMXCT030000001">
    <property type="protein sequence ID" value="CAL4759359.1"/>
    <property type="molecule type" value="Genomic_DNA"/>
</dbReference>
<feature type="compositionally biased region" description="Polar residues" evidence="5">
    <location>
        <begin position="227"/>
        <end position="240"/>
    </location>
</feature>
<dbReference type="InterPro" id="IPR005650">
    <property type="entry name" value="BlaI_family"/>
</dbReference>
<feature type="region of interest" description="Disordered" evidence="5">
    <location>
        <begin position="202"/>
        <end position="270"/>
    </location>
</feature>
<comment type="caution">
    <text evidence="8">The sequence shown here is derived from an EMBL/GenBank/DDBJ whole genome shotgun (WGS) entry which is preliminary data.</text>
</comment>
<keyword evidence="3" id="KW-0238">DNA-binding</keyword>
<feature type="compositionally biased region" description="Polar residues" evidence="5">
    <location>
        <begin position="255"/>
        <end position="267"/>
    </location>
</feature>
<dbReference type="Pfam" id="PF03965">
    <property type="entry name" value="Penicillinase_R"/>
    <property type="match status" value="1"/>
</dbReference>
<evidence type="ECO:0000313" key="8">
    <source>
        <dbReference type="EMBL" id="CAI3972047.1"/>
    </source>
</evidence>
<dbReference type="GO" id="GO:0045892">
    <property type="term" value="P:negative regulation of DNA-templated transcription"/>
    <property type="evidence" value="ECO:0007669"/>
    <property type="project" value="InterPro"/>
</dbReference>
<dbReference type="Pfam" id="PF05569">
    <property type="entry name" value="Peptidase_M56"/>
    <property type="match status" value="1"/>
</dbReference>
<dbReference type="SUPFAM" id="SSF52833">
    <property type="entry name" value="Thioredoxin-like"/>
    <property type="match status" value="1"/>
</dbReference>
<feature type="transmembrane region" description="Helical" evidence="6">
    <location>
        <begin position="287"/>
        <end position="308"/>
    </location>
</feature>
<dbReference type="GO" id="GO:0003677">
    <property type="term" value="F:DNA binding"/>
    <property type="evidence" value="ECO:0007669"/>
    <property type="project" value="UniProtKB-KW"/>
</dbReference>
<evidence type="ECO:0000256" key="1">
    <source>
        <dbReference type="ARBA" id="ARBA00011046"/>
    </source>
</evidence>
<dbReference type="Gene3D" id="1.10.10.10">
    <property type="entry name" value="Winged helix-like DNA-binding domain superfamily/Winged helix DNA-binding domain"/>
    <property type="match status" value="1"/>
</dbReference>
<comment type="similarity">
    <text evidence="1">Belongs to the BlaI transcriptional regulatory family.</text>
</comment>
<dbReference type="Pfam" id="PF00578">
    <property type="entry name" value="AhpC-TSA"/>
    <property type="match status" value="1"/>
</dbReference>
<dbReference type="PANTHER" id="PTHR34978">
    <property type="entry name" value="POSSIBLE SENSOR-TRANSDUCER PROTEIN BLAR"/>
    <property type="match status" value="1"/>
</dbReference>
<keyword evidence="4" id="KW-0804">Transcription</keyword>
<feature type="transmembrane region" description="Helical" evidence="6">
    <location>
        <begin position="160"/>
        <end position="180"/>
    </location>
</feature>
<keyword evidence="2" id="KW-0805">Transcription regulation</keyword>
<dbReference type="CDD" id="cd07341">
    <property type="entry name" value="M56_BlaR1_MecR1_like"/>
    <property type="match status" value="1"/>
</dbReference>
<name>A0A9P1BES7_9DINO</name>
<evidence type="ECO:0000256" key="3">
    <source>
        <dbReference type="ARBA" id="ARBA00023125"/>
    </source>
</evidence>
<dbReference type="InterPro" id="IPR008756">
    <property type="entry name" value="Peptidase_M56"/>
</dbReference>
<dbReference type="PROSITE" id="PS00194">
    <property type="entry name" value="THIOREDOXIN_1"/>
    <property type="match status" value="1"/>
</dbReference>
<dbReference type="EMBL" id="CAMXCT010000001">
    <property type="protein sequence ID" value="CAI3972047.1"/>
    <property type="molecule type" value="Genomic_DNA"/>
</dbReference>
<keyword evidence="6" id="KW-1133">Transmembrane helix</keyword>
<reference evidence="8" key="1">
    <citation type="submission" date="2022-10" db="EMBL/GenBank/DDBJ databases">
        <authorList>
            <person name="Chen Y."/>
            <person name="Dougan E. K."/>
            <person name="Chan C."/>
            <person name="Rhodes N."/>
            <person name="Thang M."/>
        </authorList>
    </citation>
    <scope>NUCLEOTIDE SEQUENCE</scope>
</reference>
<evidence type="ECO:0000256" key="5">
    <source>
        <dbReference type="SAM" id="MobiDB-lite"/>
    </source>
</evidence>
<dbReference type="GO" id="GO:0016209">
    <property type="term" value="F:antioxidant activity"/>
    <property type="evidence" value="ECO:0007669"/>
    <property type="project" value="InterPro"/>
</dbReference>
<dbReference type="Gene3D" id="3.40.30.10">
    <property type="entry name" value="Glutaredoxin"/>
    <property type="match status" value="1"/>
</dbReference>
<dbReference type="SUPFAM" id="SSF46785">
    <property type="entry name" value="Winged helix' DNA-binding domain"/>
    <property type="match status" value="1"/>
</dbReference>
<dbReference type="InterPro" id="IPR008969">
    <property type="entry name" value="CarboxyPept-like_regulatory"/>
</dbReference>
<feature type="transmembrane region" description="Helical" evidence="6">
    <location>
        <begin position="490"/>
        <end position="511"/>
    </location>
</feature>
<feature type="domain" description="Thioredoxin" evidence="7">
    <location>
        <begin position="1179"/>
        <end position="1321"/>
    </location>
</feature>
<dbReference type="InterPro" id="IPR036388">
    <property type="entry name" value="WH-like_DNA-bd_sf"/>
</dbReference>
<evidence type="ECO:0000313" key="9">
    <source>
        <dbReference type="EMBL" id="CAL4759359.1"/>
    </source>
</evidence>
<evidence type="ECO:0000256" key="6">
    <source>
        <dbReference type="SAM" id="Phobius"/>
    </source>
</evidence>
<dbReference type="InterPro" id="IPR000866">
    <property type="entry name" value="AhpC/TSA"/>
</dbReference>
<dbReference type="GO" id="GO:0016491">
    <property type="term" value="F:oxidoreductase activity"/>
    <property type="evidence" value="ECO:0007669"/>
    <property type="project" value="InterPro"/>
</dbReference>
<feature type="compositionally biased region" description="Basic and acidic residues" evidence="5">
    <location>
        <begin position="528"/>
        <end position="547"/>
    </location>
</feature>
<evidence type="ECO:0000313" key="10">
    <source>
        <dbReference type="Proteomes" id="UP001152797"/>
    </source>
</evidence>
<dbReference type="EMBL" id="CAMXCT020000001">
    <property type="protein sequence ID" value="CAL1125422.1"/>
    <property type="molecule type" value="Genomic_DNA"/>
</dbReference>
<feature type="transmembrane region" description="Helical" evidence="6">
    <location>
        <begin position="128"/>
        <end position="148"/>
    </location>
</feature>
<accession>A0A9P1BES7</accession>
<keyword evidence="10" id="KW-1185">Reference proteome</keyword>